<keyword evidence="3" id="KW-0698">rRNA processing</keyword>
<dbReference type="InterPro" id="IPR036322">
    <property type="entry name" value="WD40_repeat_dom_sf"/>
</dbReference>
<dbReference type="InterPro" id="IPR018983">
    <property type="entry name" value="U3_snoRNA-assocProt_15_C"/>
</dbReference>
<dbReference type="Proteomes" id="UP000594260">
    <property type="component" value="Unplaced"/>
</dbReference>
<dbReference type="InParanoid" id="A0A7M7K7Q0"/>
<comment type="function">
    <text evidence="7">Ribosome biogenesis factor. Involved in nucleolar processing of pre-18S ribosomal RNA. Required for optimal pre-ribosomal RNA transcription by RNA polymerase I. Part of the small subunit (SSU) processome, first precursor of the small eukaryotic ribosomal subunit. During the assembly of the SSU processome in the nucleolus, many ribosome biogenesis factors, an RNA chaperone and ribosomal proteins associate with the nascent pre-rRNA and work in concert to generate RNA folding, modifications, rearrangements and cleavage as well as targeted degradation of pre-ribosomal RNA by the RNA exosome.</text>
</comment>
<protein>
    <recommendedName>
        <fullName evidence="2">U3 small nucleolar RNA-associated protein 15 homolog</fullName>
    </recommendedName>
</protein>
<dbReference type="PROSITE" id="PS50294">
    <property type="entry name" value="WD_REPEATS_REGION"/>
    <property type="match status" value="2"/>
</dbReference>
<dbReference type="FunCoup" id="A0A7M7K7Q0">
    <property type="interactions" value="1236"/>
</dbReference>
<dbReference type="SUPFAM" id="SSF50978">
    <property type="entry name" value="WD40 repeat-like"/>
    <property type="match status" value="1"/>
</dbReference>
<dbReference type="Gene3D" id="2.130.10.10">
    <property type="entry name" value="YVTN repeat-like/Quinoprotein amine dehydrogenase"/>
    <property type="match status" value="2"/>
</dbReference>
<dbReference type="AlphaFoldDB" id="A0A7M7K7Q0"/>
<evidence type="ECO:0000256" key="6">
    <source>
        <dbReference type="ARBA" id="ARBA00023242"/>
    </source>
</evidence>
<name>A0A7M7K7Q0_VARDE</name>
<evidence type="ECO:0000313" key="11">
    <source>
        <dbReference type="Proteomes" id="UP000594260"/>
    </source>
</evidence>
<sequence>MSAFKPVEAEPLPKKSSFLTQEQLNWKQYALPVTVKDSGLIQHVDIAPEEPFQFAISASNRIQIYNPASRDVTCRLTKFKLNAFGATFRGDNKLLAAGSDEGTVKLFDIKTKALLRTFVGHKRPTRRVAFANQGRHIVSFSDDTTVGIWDIPQQTQILSMKHHKDYVRCGKIAPGSTNLLLTASYDHSAALVDVRTGEPALLIDHGAPIDAVEMLPSGSIFFTAGGNLIKVWDAASGRKLTQLCQHHKAITCLSVSSSGDKLLSGSLDRHVKIYDIQNYQIVHSVSYPSPILCMAMAQDASVFVVGSETGLVTIHRRKDVRTSNSETRPENDLKNVRKAIFVPHSDDIVLDTKHFTQASKLQNQLRRFEFTTALKTAFAQATQCNRPEVFVATCDEIARRRMLDQSLEKLAEKHQNAILDFICKYVTLPRYENVLLDLIEVMIRVLQKRREWDDVVWLKLEELTHQIDRLHSIQDECQKLIAMIETINTKNRESVIVQPMPLDSV</sequence>
<dbReference type="GeneID" id="111250523"/>
<dbReference type="GO" id="GO:0045943">
    <property type="term" value="P:positive regulation of transcription by RNA polymerase I"/>
    <property type="evidence" value="ECO:0007669"/>
    <property type="project" value="TreeGrafter"/>
</dbReference>
<dbReference type="KEGG" id="vde:111250523"/>
<evidence type="ECO:0000256" key="5">
    <source>
        <dbReference type="ARBA" id="ARBA00022737"/>
    </source>
</evidence>
<accession>A0A7M7K7Q0</accession>
<dbReference type="PANTHER" id="PTHR19924">
    <property type="entry name" value="UTP15 U3 SMALL NUCLEOLAR RNA-ASSOCIATED PROTEIN 15 FAMILY MEMBER"/>
    <property type="match status" value="1"/>
</dbReference>
<reference evidence="10" key="1">
    <citation type="submission" date="2021-01" db="UniProtKB">
        <authorList>
            <consortium name="EnsemblMetazoa"/>
        </authorList>
    </citation>
    <scope>IDENTIFICATION</scope>
</reference>
<keyword evidence="11" id="KW-1185">Reference proteome</keyword>
<evidence type="ECO:0000256" key="7">
    <source>
        <dbReference type="ARBA" id="ARBA00045437"/>
    </source>
</evidence>
<dbReference type="PANTHER" id="PTHR19924:SF26">
    <property type="entry name" value="U3 SMALL NUCLEOLAR RNA-ASSOCIATED PROTEIN 15 HOMOLOG"/>
    <property type="match status" value="1"/>
</dbReference>
<dbReference type="Pfam" id="PF00400">
    <property type="entry name" value="WD40"/>
    <property type="match status" value="3"/>
</dbReference>
<evidence type="ECO:0000259" key="9">
    <source>
        <dbReference type="Pfam" id="PF09384"/>
    </source>
</evidence>
<proteinExistence type="predicted"/>
<evidence type="ECO:0000256" key="4">
    <source>
        <dbReference type="ARBA" id="ARBA00022574"/>
    </source>
</evidence>
<dbReference type="SMART" id="SM00320">
    <property type="entry name" value="WD40"/>
    <property type="match status" value="6"/>
</dbReference>
<feature type="repeat" description="WD" evidence="8">
    <location>
        <begin position="243"/>
        <end position="284"/>
    </location>
</feature>
<dbReference type="InterPro" id="IPR001680">
    <property type="entry name" value="WD40_rpt"/>
</dbReference>
<dbReference type="OMA" id="ATYQVVH"/>
<feature type="repeat" description="WD" evidence="8">
    <location>
        <begin position="118"/>
        <end position="159"/>
    </location>
</feature>
<dbReference type="PROSITE" id="PS50082">
    <property type="entry name" value="WD_REPEATS_2"/>
    <property type="match status" value="2"/>
</dbReference>
<evidence type="ECO:0000256" key="1">
    <source>
        <dbReference type="ARBA" id="ARBA00004604"/>
    </source>
</evidence>
<evidence type="ECO:0000256" key="2">
    <source>
        <dbReference type="ARBA" id="ARBA00018260"/>
    </source>
</evidence>
<dbReference type="Pfam" id="PF09384">
    <property type="entry name" value="UTP15_C"/>
    <property type="match status" value="1"/>
</dbReference>
<comment type="subcellular location">
    <subcellularLocation>
        <location evidence="1">Nucleus</location>
        <location evidence="1">Nucleolus</location>
    </subcellularLocation>
</comment>
<keyword evidence="6" id="KW-0539">Nucleus</keyword>
<evidence type="ECO:0000313" key="10">
    <source>
        <dbReference type="EnsemblMetazoa" id="XP_022661669"/>
    </source>
</evidence>
<evidence type="ECO:0000256" key="3">
    <source>
        <dbReference type="ARBA" id="ARBA00022552"/>
    </source>
</evidence>
<dbReference type="GO" id="GO:0005730">
    <property type="term" value="C:nucleolus"/>
    <property type="evidence" value="ECO:0007669"/>
    <property type="project" value="UniProtKB-SubCell"/>
</dbReference>
<evidence type="ECO:0000256" key="8">
    <source>
        <dbReference type="PROSITE-ProRule" id="PRU00221"/>
    </source>
</evidence>
<dbReference type="RefSeq" id="XP_022661669.1">
    <property type="nucleotide sequence ID" value="XM_022805934.1"/>
</dbReference>
<keyword evidence="4 8" id="KW-0853">WD repeat</keyword>
<dbReference type="GO" id="GO:0006364">
    <property type="term" value="P:rRNA processing"/>
    <property type="evidence" value="ECO:0007669"/>
    <property type="project" value="UniProtKB-KW"/>
</dbReference>
<dbReference type="EnsemblMetazoa" id="XM_022805934">
    <property type="protein sequence ID" value="XP_022661669"/>
    <property type="gene ID" value="LOC111250523"/>
</dbReference>
<dbReference type="OrthoDB" id="431715at2759"/>
<feature type="domain" description="U3 small nucleolar RNA-associated protein 15 C-terminal" evidence="9">
    <location>
        <begin position="343"/>
        <end position="487"/>
    </location>
</feature>
<dbReference type="CDD" id="cd00200">
    <property type="entry name" value="WD40"/>
    <property type="match status" value="1"/>
</dbReference>
<organism evidence="10 11">
    <name type="scientific">Varroa destructor</name>
    <name type="common">Honeybee mite</name>
    <dbReference type="NCBI Taxonomy" id="109461"/>
    <lineage>
        <taxon>Eukaryota</taxon>
        <taxon>Metazoa</taxon>
        <taxon>Ecdysozoa</taxon>
        <taxon>Arthropoda</taxon>
        <taxon>Chelicerata</taxon>
        <taxon>Arachnida</taxon>
        <taxon>Acari</taxon>
        <taxon>Parasitiformes</taxon>
        <taxon>Mesostigmata</taxon>
        <taxon>Gamasina</taxon>
        <taxon>Dermanyssoidea</taxon>
        <taxon>Varroidae</taxon>
        <taxon>Varroa</taxon>
    </lineage>
</organism>
<dbReference type="InterPro" id="IPR015943">
    <property type="entry name" value="WD40/YVTN_repeat-like_dom_sf"/>
</dbReference>
<keyword evidence="5" id="KW-0677">Repeat</keyword>